<evidence type="ECO:0000256" key="7">
    <source>
        <dbReference type="ARBA" id="ARBA00023224"/>
    </source>
</evidence>
<evidence type="ECO:0000256" key="1">
    <source>
        <dbReference type="ARBA" id="ARBA00004141"/>
    </source>
</evidence>
<reference evidence="12" key="2">
    <citation type="submission" date="2025-08" db="UniProtKB">
        <authorList>
            <consortium name="RefSeq"/>
        </authorList>
    </citation>
    <scope>IDENTIFICATION</scope>
</reference>
<keyword evidence="4 8" id="KW-0297">G-protein coupled receptor</keyword>
<keyword evidence="2 8" id="KW-0812">Transmembrane</keyword>
<dbReference type="InterPro" id="IPR001402">
    <property type="entry name" value="Prolrel_pep_rcpt"/>
</dbReference>
<feature type="transmembrane region" description="Helical" evidence="9">
    <location>
        <begin position="148"/>
        <end position="167"/>
    </location>
</feature>
<sequence length="370" mass="42690">MQPTSEIQMELNISAGNRNETLYIFAGHQLLLQFKMLFIPLYSLLFLVACMGNIFLVVCIIADKKLHNATNFFIGNLSIGDLLMCLTCVPLTVSYAFEIRGWLFGRFMCHFVSLMQATTVYVSVLSLTAIAVDRYIVVAYPIRKRITLRYCSLIVLAIWMVSLALAAPPSIYIGYLDLNIIGHDIIICEEFWKGKEKHRLVYSCMMLLMSYMIPLFAVTLSYCTITIHLHKRNVPGAPDQNLTKWNKRKRKVFVLLVISILAFAICWMPLQILNLICDLDSDFTIINKRYINVIQLLCHFTAMSSACYNPFIYASLHQKFRLHLKVYFRQKKKQNVLFSFKSFCINSCLNLISYSSRNRKDDVSLQENIL</sequence>
<protein>
    <submittedName>
        <fullName evidence="12">Prolactin-releasing peptide receptor-like</fullName>
    </submittedName>
</protein>
<keyword evidence="11" id="KW-1185">Reference proteome</keyword>
<dbReference type="PANTHER" id="PTHR24235">
    <property type="entry name" value="NEUROPEPTIDE Y RECEPTOR"/>
    <property type="match status" value="1"/>
</dbReference>
<evidence type="ECO:0000313" key="11">
    <source>
        <dbReference type="Proteomes" id="UP000515156"/>
    </source>
</evidence>
<name>A0A6P7ZGR6_9AMPH</name>
<evidence type="ECO:0000313" key="12">
    <source>
        <dbReference type="RefSeq" id="XP_030075556.1"/>
    </source>
</evidence>
<evidence type="ECO:0000256" key="2">
    <source>
        <dbReference type="ARBA" id="ARBA00022692"/>
    </source>
</evidence>
<feature type="transmembrane region" description="Helical" evidence="9">
    <location>
        <begin position="290"/>
        <end position="314"/>
    </location>
</feature>
<dbReference type="SMART" id="SM01381">
    <property type="entry name" value="7TM_GPCR_Srsx"/>
    <property type="match status" value="1"/>
</dbReference>
<dbReference type="PANTHER" id="PTHR24235:SF15">
    <property type="entry name" value="PROLACTIN-RELEASING PEPTIDE RECEPTOR-LIKE PROTEIN 4"/>
    <property type="match status" value="1"/>
</dbReference>
<dbReference type="Pfam" id="PF00001">
    <property type="entry name" value="7tm_1"/>
    <property type="match status" value="1"/>
</dbReference>
<dbReference type="InterPro" id="IPR017452">
    <property type="entry name" value="GPCR_Rhodpsn_7TM"/>
</dbReference>
<dbReference type="GO" id="GO:0042923">
    <property type="term" value="F:neuropeptide binding"/>
    <property type="evidence" value="ECO:0007669"/>
    <property type="project" value="TreeGrafter"/>
</dbReference>
<evidence type="ECO:0000256" key="4">
    <source>
        <dbReference type="ARBA" id="ARBA00023040"/>
    </source>
</evidence>
<dbReference type="PROSITE" id="PS50262">
    <property type="entry name" value="G_PROTEIN_RECEP_F1_2"/>
    <property type="match status" value="1"/>
</dbReference>
<feature type="domain" description="G-protein coupled receptors family 1 profile" evidence="10">
    <location>
        <begin position="52"/>
        <end position="313"/>
    </location>
</feature>
<keyword evidence="6 8" id="KW-0675">Receptor</keyword>
<keyword evidence="7 8" id="KW-0807">Transducer</keyword>
<dbReference type="GO" id="GO:0004983">
    <property type="term" value="F:neuropeptide Y receptor activity"/>
    <property type="evidence" value="ECO:0007669"/>
    <property type="project" value="InterPro"/>
</dbReference>
<evidence type="ECO:0000256" key="5">
    <source>
        <dbReference type="ARBA" id="ARBA00023136"/>
    </source>
</evidence>
<reference evidence="11" key="1">
    <citation type="submission" date="2024-06" db="UniProtKB">
        <authorList>
            <consortium name="RefSeq"/>
        </authorList>
    </citation>
    <scope>NUCLEOTIDE SEQUENCE [LARGE SCALE GENOMIC DNA]</scope>
</reference>
<dbReference type="Gene3D" id="1.20.1070.10">
    <property type="entry name" value="Rhodopsin 7-helix transmembrane proteins"/>
    <property type="match status" value="1"/>
</dbReference>
<comment type="subcellular location">
    <subcellularLocation>
        <location evidence="1">Membrane</location>
        <topology evidence="1">Multi-pass membrane protein</topology>
    </subcellularLocation>
</comment>
<keyword evidence="3 9" id="KW-1133">Transmembrane helix</keyword>
<dbReference type="RefSeq" id="XP_030075556.1">
    <property type="nucleotide sequence ID" value="XM_030219696.1"/>
</dbReference>
<dbReference type="InParanoid" id="A0A6P7ZGR6"/>
<dbReference type="GeneID" id="115480792"/>
<feature type="transmembrane region" description="Helical" evidence="9">
    <location>
        <begin position="39"/>
        <end position="61"/>
    </location>
</feature>
<evidence type="ECO:0000256" key="9">
    <source>
        <dbReference type="SAM" id="Phobius"/>
    </source>
</evidence>
<dbReference type="GO" id="GO:0043005">
    <property type="term" value="C:neuron projection"/>
    <property type="evidence" value="ECO:0007669"/>
    <property type="project" value="TreeGrafter"/>
</dbReference>
<evidence type="ECO:0000259" key="10">
    <source>
        <dbReference type="PROSITE" id="PS50262"/>
    </source>
</evidence>
<evidence type="ECO:0000256" key="6">
    <source>
        <dbReference type="ARBA" id="ARBA00023170"/>
    </source>
</evidence>
<dbReference type="SUPFAM" id="SSF81321">
    <property type="entry name" value="Family A G protein-coupled receptor-like"/>
    <property type="match status" value="1"/>
</dbReference>
<accession>A0A6P7ZGR6</accession>
<feature type="transmembrane region" description="Helical" evidence="9">
    <location>
        <begin position="117"/>
        <end position="136"/>
    </location>
</feature>
<dbReference type="KEGG" id="muo:115480792"/>
<feature type="transmembrane region" description="Helical" evidence="9">
    <location>
        <begin position="200"/>
        <end position="223"/>
    </location>
</feature>
<dbReference type="PRINTS" id="PR01018">
    <property type="entry name" value="PRPRECEPTOR"/>
</dbReference>
<dbReference type="Proteomes" id="UP000515156">
    <property type="component" value="Chromosome 11"/>
</dbReference>
<dbReference type="OrthoDB" id="9941925at2759"/>
<evidence type="ECO:0000256" key="8">
    <source>
        <dbReference type="RuleBase" id="RU000688"/>
    </source>
</evidence>
<evidence type="ECO:0000256" key="3">
    <source>
        <dbReference type="ARBA" id="ARBA00022989"/>
    </source>
</evidence>
<comment type="similarity">
    <text evidence="8">Belongs to the G-protein coupled receptor 1 family.</text>
</comment>
<dbReference type="AlphaFoldDB" id="A0A6P7ZGR6"/>
<feature type="transmembrane region" description="Helical" evidence="9">
    <location>
        <begin position="252"/>
        <end position="270"/>
    </location>
</feature>
<dbReference type="GO" id="GO:0005886">
    <property type="term" value="C:plasma membrane"/>
    <property type="evidence" value="ECO:0007669"/>
    <property type="project" value="TreeGrafter"/>
</dbReference>
<dbReference type="InterPro" id="IPR000276">
    <property type="entry name" value="GPCR_Rhodpsn"/>
</dbReference>
<feature type="transmembrane region" description="Helical" evidence="9">
    <location>
        <begin position="73"/>
        <end position="97"/>
    </location>
</feature>
<organism evidence="11 12">
    <name type="scientific">Microcaecilia unicolor</name>
    <dbReference type="NCBI Taxonomy" id="1415580"/>
    <lineage>
        <taxon>Eukaryota</taxon>
        <taxon>Metazoa</taxon>
        <taxon>Chordata</taxon>
        <taxon>Craniata</taxon>
        <taxon>Vertebrata</taxon>
        <taxon>Euteleostomi</taxon>
        <taxon>Amphibia</taxon>
        <taxon>Gymnophiona</taxon>
        <taxon>Siphonopidae</taxon>
        <taxon>Microcaecilia</taxon>
    </lineage>
</organism>
<keyword evidence="5 9" id="KW-0472">Membrane</keyword>
<gene>
    <name evidence="12" type="primary">LOC115480792</name>
</gene>
<dbReference type="PROSITE" id="PS00237">
    <property type="entry name" value="G_PROTEIN_RECEP_F1_1"/>
    <property type="match status" value="1"/>
</dbReference>
<proteinExistence type="inferred from homology"/>
<dbReference type="PRINTS" id="PR00237">
    <property type="entry name" value="GPCRRHODOPSN"/>
</dbReference>